<dbReference type="GeneID" id="64406147"/>
<accession>A0A3S4UB54</accession>
<dbReference type="AlphaFoldDB" id="A0A3S4UB54"/>
<reference evidence="4 5" key="1">
    <citation type="submission" date="2018-12" db="EMBL/GenBank/DDBJ databases">
        <authorList>
            <consortium name="Pathogen Informatics"/>
        </authorList>
    </citation>
    <scope>NUCLEOTIDE SEQUENCE [LARGE SCALE GENOMIC DNA]</scope>
    <source>
        <strain evidence="4 5">NCTC12967</strain>
    </source>
</reference>
<evidence type="ECO:0000259" key="3">
    <source>
        <dbReference type="Pfam" id="PF20990"/>
    </source>
</evidence>
<keyword evidence="2" id="KW-0732">Signal</keyword>
<keyword evidence="1" id="KW-0812">Transmembrane</keyword>
<dbReference type="Pfam" id="PF20990">
    <property type="entry name" value="DUF2207_C"/>
    <property type="match status" value="1"/>
</dbReference>
<sequence length="553" mass="59905">MRTVRLLLVPFVLLLGLIGVSQAHADEPNAKSYLFEGKLEANGVLTVTETIKFDTPPAELTQRIANRAPFDRNRYYVYDISEASATGAENFTSKVEGDYTVLSMKPSAEVKITYKVTGTTRSEPGSNGEISVFTWRALQGLSVGVEKVSGSLQVDAMAQLVDCTAGPPGALEKCQLYTAGAHNSPTPKFESATRGAGEQVTFTVGFSADQVTATARIHEQWNLDRAFTMDLATTGAALATLVVGALLLWWLHRRTGADLVFSGEVSAVGSFRPVGDGESVFEPGEGMRPGLVGTVADERVDPVDITATLIDLAVRGHLRITELQHTQYGLVDWQFSRLENPADELLPYESRLLDAVVPDGGHSLASQLPEVLAPALGQVQDALYDEVVERGWFETRPDSTRSSWAVRGWIGLGVALAAGAALIAFTRFGLVALVLLALAISLLWMAPRMPRRTPDGTRLVTALGALSALLNTHPTNQMPKGRELAEISRLLPYTIVLGGRQRWLEAMAAADADDTPDPTEVSWYHAPETWHLRDLPASLTQFVNTVQGQLFSR</sequence>
<evidence type="ECO:0000313" key="4">
    <source>
        <dbReference type="EMBL" id="VEH69394.1"/>
    </source>
</evidence>
<dbReference type="EMBL" id="LR134406">
    <property type="protein sequence ID" value="VEH69394.1"/>
    <property type="molecule type" value="Genomic_DNA"/>
</dbReference>
<feature type="chain" id="PRO_5018746897" evidence="2">
    <location>
        <begin position="26"/>
        <end position="553"/>
    </location>
</feature>
<dbReference type="Proteomes" id="UP000273044">
    <property type="component" value="Chromosome"/>
</dbReference>
<proteinExistence type="predicted"/>
<keyword evidence="5" id="KW-1185">Reference proteome</keyword>
<evidence type="ECO:0000256" key="2">
    <source>
        <dbReference type="SAM" id="SignalP"/>
    </source>
</evidence>
<protein>
    <submittedName>
        <fullName evidence="4">Predicted membrane protein (DUF2207)</fullName>
    </submittedName>
</protein>
<keyword evidence="1" id="KW-0472">Membrane</keyword>
<feature type="transmembrane region" description="Helical" evidence="1">
    <location>
        <begin position="404"/>
        <end position="422"/>
    </location>
</feature>
<organism evidence="4 5">
    <name type="scientific">Arachnia propionica</name>
    <dbReference type="NCBI Taxonomy" id="1750"/>
    <lineage>
        <taxon>Bacteria</taxon>
        <taxon>Bacillati</taxon>
        <taxon>Actinomycetota</taxon>
        <taxon>Actinomycetes</taxon>
        <taxon>Propionibacteriales</taxon>
        <taxon>Propionibacteriaceae</taxon>
        <taxon>Arachnia</taxon>
    </lineage>
</organism>
<name>A0A3S4UB54_9ACTN</name>
<feature type="transmembrane region" description="Helical" evidence="1">
    <location>
        <begin position="231"/>
        <end position="251"/>
    </location>
</feature>
<feature type="transmembrane region" description="Helical" evidence="1">
    <location>
        <begin position="428"/>
        <end position="446"/>
    </location>
</feature>
<gene>
    <name evidence="4" type="ORF">NCTC12967_00661</name>
</gene>
<dbReference type="InterPro" id="IPR048389">
    <property type="entry name" value="YciQ-like_C"/>
</dbReference>
<evidence type="ECO:0000256" key="1">
    <source>
        <dbReference type="SAM" id="Phobius"/>
    </source>
</evidence>
<feature type="domain" description="Predicted membrane protein YciQ-like C-terminal" evidence="3">
    <location>
        <begin position="281"/>
        <end position="507"/>
    </location>
</feature>
<feature type="signal peptide" evidence="2">
    <location>
        <begin position="1"/>
        <end position="25"/>
    </location>
</feature>
<dbReference type="RefSeq" id="WP_061788378.1">
    <property type="nucleotide sequence ID" value="NZ_CAJZDL010000030.1"/>
</dbReference>
<evidence type="ECO:0000313" key="5">
    <source>
        <dbReference type="Proteomes" id="UP000273044"/>
    </source>
</evidence>
<keyword evidence="1" id="KW-1133">Transmembrane helix</keyword>